<gene>
    <name evidence="2" type="ORF">BST97_03955</name>
</gene>
<dbReference type="SUPFAM" id="SSF54534">
    <property type="entry name" value="FKBP-like"/>
    <property type="match status" value="1"/>
</dbReference>
<reference evidence="2 3" key="1">
    <citation type="submission" date="2016-11" db="EMBL/GenBank/DDBJ databases">
        <title>Trade-off between light-utilization and light-protection in marine flavobacteria.</title>
        <authorList>
            <person name="Kumagai Y."/>
        </authorList>
    </citation>
    <scope>NUCLEOTIDE SEQUENCE [LARGE SCALE GENOMIC DNA]</scope>
    <source>
        <strain evidence="2 3">JCM 13191</strain>
    </source>
</reference>
<dbReference type="STRING" id="331648.BST97_03955"/>
<dbReference type="PANTHER" id="PTHR30437:SF5">
    <property type="entry name" value="REGULATOR OF NUCLEOSIDE DIPHOSPHATE KINASE"/>
    <property type="match status" value="1"/>
</dbReference>
<keyword evidence="3" id="KW-1185">Reference proteome</keyword>
<dbReference type="GO" id="GO:0003677">
    <property type="term" value="F:DNA binding"/>
    <property type="evidence" value="ECO:0007669"/>
    <property type="project" value="InterPro"/>
</dbReference>
<evidence type="ECO:0000259" key="1">
    <source>
        <dbReference type="Pfam" id="PF01272"/>
    </source>
</evidence>
<dbReference type="InterPro" id="IPR001437">
    <property type="entry name" value="Tscrpt_elong_fac_GreA/B_C"/>
</dbReference>
<dbReference type="Pfam" id="PF01272">
    <property type="entry name" value="GreA_GreB"/>
    <property type="match status" value="1"/>
</dbReference>
<dbReference type="RefSeq" id="WP_085766011.1">
    <property type="nucleotide sequence ID" value="NZ_CP019344.1"/>
</dbReference>
<organism evidence="2 3">
    <name type="scientific">Nonlabens spongiae</name>
    <dbReference type="NCBI Taxonomy" id="331648"/>
    <lineage>
        <taxon>Bacteria</taxon>
        <taxon>Pseudomonadati</taxon>
        <taxon>Bacteroidota</taxon>
        <taxon>Flavobacteriia</taxon>
        <taxon>Flavobacteriales</taxon>
        <taxon>Flavobacteriaceae</taxon>
        <taxon>Nonlabens</taxon>
    </lineage>
</organism>
<dbReference type="GO" id="GO:0070063">
    <property type="term" value="F:RNA polymerase binding"/>
    <property type="evidence" value="ECO:0007669"/>
    <property type="project" value="InterPro"/>
</dbReference>
<evidence type="ECO:0000313" key="2">
    <source>
        <dbReference type="EMBL" id="ARN77204.1"/>
    </source>
</evidence>
<keyword evidence="2" id="KW-0648">Protein biosynthesis</keyword>
<dbReference type="InterPro" id="IPR036953">
    <property type="entry name" value="GreA/GreB_C_sf"/>
</dbReference>
<keyword evidence="2" id="KW-0251">Elongation factor</keyword>
<protein>
    <submittedName>
        <fullName evidence="2">Transcription elongation factor GreAB</fullName>
    </submittedName>
</protein>
<sequence length="139" mass="16173">MKYGSLIVEKKEYVFLKRIINISGYVEDIETQKSLRRLNDELKTAQVVDEWDMPEDVIRFNSRIKVASDQGWEKNVQVVIPEDKDLQQDKISILTPMGAALFGYSEADVIEWRFPSGEQHLTIKEVMQDELNDKIEVII</sequence>
<proteinExistence type="predicted"/>
<evidence type="ECO:0000313" key="3">
    <source>
        <dbReference type="Proteomes" id="UP000193431"/>
    </source>
</evidence>
<dbReference type="Gene3D" id="3.10.50.30">
    <property type="entry name" value="Transcription elongation factor, GreA/GreB, C-terminal domain"/>
    <property type="match status" value="1"/>
</dbReference>
<feature type="domain" description="Transcription elongation factor GreA/GreB C-terminal" evidence="1">
    <location>
        <begin position="54"/>
        <end position="127"/>
    </location>
</feature>
<dbReference type="AlphaFoldDB" id="A0A1W6MHW0"/>
<dbReference type="OrthoDB" id="192847at2"/>
<dbReference type="EMBL" id="CP019344">
    <property type="protein sequence ID" value="ARN77204.1"/>
    <property type="molecule type" value="Genomic_DNA"/>
</dbReference>
<name>A0A1W6MHW0_9FLAO</name>
<dbReference type="PANTHER" id="PTHR30437">
    <property type="entry name" value="TRANSCRIPTION ELONGATION FACTOR GREA"/>
    <property type="match status" value="1"/>
</dbReference>
<dbReference type="Proteomes" id="UP000193431">
    <property type="component" value="Chromosome"/>
</dbReference>
<dbReference type="GO" id="GO:0003746">
    <property type="term" value="F:translation elongation factor activity"/>
    <property type="evidence" value="ECO:0007669"/>
    <property type="project" value="UniProtKB-KW"/>
</dbReference>
<dbReference type="GO" id="GO:0006354">
    <property type="term" value="P:DNA-templated transcription elongation"/>
    <property type="evidence" value="ECO:0007669"/>
    <property type="project" value="TreeGrafter"/>
</dbReference>
<accession>A0A1W6MHW0</accession>
<dbReference type="InterPro" id="IPR023459">
    <property type="entry name" value="Tscrpt_elong_fac_GreA/B_fam"/>
</dbReference>
<dbReference type="GO" id="GO:0032784">
    <property type="term" value="P:regulation of DNA-templated transcription elongation"/>
    <property type="evidence" value="ECO:0007669"/>
    <property type="project" value="InterPro"/>
</dbReference>